<evidence type="ECO:0000256" key="4">
    <source>
        <dbReference type="ARBA" id="ARBA00022692"/>
    </source>
</evidence>
<sequence>MVIDTLNELFTLMTIAGAWRPLDQLSVKYRIYNVTRFVLLPMPFIIVTGMILGLILNNLDKDEMYTTLLLMLTVENNTTRAVGLWMNRKHLVQLLGMLSSPYAQPRGKSEIEIEKSYSEFSRKFLNLVYVWVGGSWFIWVLPPFFQKKDHRNLPLTVWLPHEGPIPDRIFWWLWIPDAASFFISVIIIIGHDISIATIMSFVSCQFDLLAHRVRCMTAEAKRRAHRSSRSIEACEKEVIVENVNHHRYILEFADLLSKSYGCSMIFQFSNCFIQLTANTYLLAGTTTIDVQLLMRLIFLSCMFLQSSIYCYFGDHLTNKSRELTYALFTADWIDLCLRSKKDMLFMTARTMYPVYIGKAFFIVLSLNSFVQILRISYGVFNVLRQT</sequence>
<keyword evidence="4 10" id="KW-0812">Transmembrane</keyword>
<comment type="subcellular location">
    <subcellularLocation>
        <location evidence="1 10">Cell membrane</location>
        <topology evidence="1 10">Multi-pass membrane protein</topology>
    </subcellularLocation>
</comment>
<dbReference type="AlphaFoldDB" id="A0ABD2W242"/>
<keyword evidence="8 10" id="KW-0675">Receptor</keyword>
<reference evidence="11 12" key="1">
    <citation type="journal article" date="2024" name="bioRxiv">
        <title>A reference genome for Trichogramma kaykai: A tiny desert-dwelling parasitoid wasp with competing sex-ratio distorters.</title>
        <authorList>
            <person name="Culotta J."/>
            <person name="Lindsey A.R."/>
        </authorList>
    </citation>
    <scope>NUCLEOTIDE SEQUENCE [LARGE SCALE GENOMIC DNA]</scope>
    <source>
        <strain evidence="11 12">KSX58</strain>
    </source>
</reference>
<keyword evidence="2" id="KW-1003">Cell membrane</keyword>
<feature type="transmembrane region" description="Helical" evidence="10">
    <location>
        <begin position="169"/>
        <end position="190"/>
    </location>
</feature>
<keyword evidence="7 10" id="KW-0472">Membrane</keyword>
<name>A0ABD2W242_9HYME</name>
<evidence type="ECO:0000313" key="11">
    <source>
        <dbReference type="EMBL" id="KAL3386715.1"/>
    </source>
</evidence>
<dbReference type="PANTHER" id="PTHR21137">
    <property type="entry name" value="ODORANT RECEPTOR"/>
    <property type="match status" value="1"/>
</dbReference>
<keyword evidence="12" id="KW-1185">Reference proteome</keyword>
<evidence type="ECO:0000256" key="8">
    <source>
        <dbReference type="ARBA" id="ARBA00023170"/>
    </source>
</evidence>
<evidence type="ECO:0000313" key="12">
    <source>
        <dbReference type="Proteomes" id="UP001627154"/>
    </source>
</evidence>
<evidence type="ECO:0000256" key="9">
    <source>
        <dbReference type="ARBA" id="ARBA00023224"/>
    </source>
</evidence>
<gene>
    <name evidence="11" type="ORF">TKK_017907</name>
</gene>
<comment type="caution">
    <text evidence="11">The sequence shown here is derived from an EMBL/GenBank/DDBJ whole genome shotgun (WGS) entry which is preliminary data.</text>
</comment>
<keyword evidence="9 10" id="KW-0807">Transducer</keyword>
<proteinExistence type="inferred from homology"/>
<feature type="transmembrane region" description="Helical" evidence="10">
    <location>
        <begin position="37"/>
        <end position="56"/>
    </location>
</feature>
<evidence type="ECO:0000256" key="3">
    <source>
        <dbReference type="ARBA" id="ARBA00022606"/>
    </source>
</evidence>
<evidence type="ECO:0000256" key="10">
    <source>
        <dbReference type="RuleBase" id="RU351113"/>
    </source>
</evidence>
<accession>A0ABD2W242</accession>
<dbReference type="GO" id="GO:0005886">
    <property type="term" value="C:plasma membrane"/>
    <property type="evidence" value="ECO:0007669"/>
    <property type="project" value="UniProtKB-SubCell"/>
</dbReference>
<dbReference type="InterPro" id="IPR004117">
    <property type="entry name" value="7tm6_olfct_rcpt"/>
</dbReference>
<dbReference type="Proteomes" id="UP001627154">
    <property type="component" value="Unassembled WGS sequence"/>
</dbReference>
<organism evidence="11 12">
    <name type="scientific">Trichogramma kaykai</name>
    <dbReference type="NCBI Taxonomy" id="54128"/>
    <lineage>
        <taxon>Eukaryota</taxon>
        <taxon>Metazoa</taxon>
        <taxon>Ecdysozoa</taxon>
        <taxon>Arthropoda</taxon>
        <taxon>Hexapoda</taxon>
        <taxon>Insecta</taxon>
        <taxon>Pterygota</taxon>
        <taxon>Neoptera</taxon>
        <taxon>Endopterygota</taxon>
        <taxon>Hymenoptera</taxon>
        <taxon>Apocrita</taxon>
        <taxon>Proctotrupomorpha</taxon>
        <taxon>Chalcidoidea</taxon>
        <taxon>Trichogrammatidae</taxon>
        <taxon>Trichogramma</taxon>
    </lineage>
</organism>
<protein>
    <recommendedName>
        <fullName evidence="10">Odorant receptor</fullName>
    </recommendedName>
</protein>
<dbReference type="Pfam" id="PF02949">
    <property type="entry name" value="7tm_6"/>
    <property type="match status" value="1"/>
</dbReference>
<evidence type="ECO:0000256" key="1">
    <source>
        <dbReference type="ARBA" id="ARBA00004651"/>
    </source>
</evidence>
<evidence type="ECO:0000256" key="5">
    <source>
        <dbReference type="ARBA" id="ARBA00022725"/>
    </source>
</evidence>
<evidence type="ECO:0000256" key="2">
    <source>
        <dbReference type="ARBA" id="ARBA00022475"/>
    </source>
</evidence>
<feature type="transmembrane region" description="Helical" evidence="10">
    <location>
        <begin position="124"/>
        <end position="145"/>
    </location>
</feature>
<evidence type="ECO:0000256" key="7">
    <source>
        <dbReference type="ARBA" id="ARBA00023136"/>
    </source>
</evidence>
<dbReference type="EMBL" id="JBJJXI010000145">
    <property type="protein sequence ID" value="KAL3386715.1"/>
    <property type="molecule type" value="Genomic_DNA"/>
</dbReference>
<dbReference type="PANTHER" id="PTHR21137:SF35">
    <property type="entry name" value="ODORANT RECEPTOR 19A-RELATED"/>
    <property type="match status" value="1"/>
</dbReference>
<feature type="transmembrane region" description="Helical" evidence="10">
    <location>
        <begin position="359"/>
        <end position="380"/>
    </location>
</feature>
<evidence type="ECO:0000256" key="6">
    <source>
        <dbReference type="ARBA" id="ARBA00022989"/>
    </source>
</evidence>
<dbReference type="GO" id="GO:0007165">
    <property type="term" value="P:signal transduction"/>
    <property type="evidence" value="ECO:0007669"/>
    <property type="project" value="UniProtKB-KW"/>
</dbReference>
<keyword evidence="3 10" id="KW-0716">Sensory transduction</keyword>
<comment type="similarity">
    <text evidence="10">Belongs to the insect chemoreceptor superfamily. Heteromeric odorant receptor channel (TC 1.A.69) family.</text>
</comment>
<comment type="caution">
    <text evidence="10">Lacks conserved residue(s) required for the propagation of feature annotation.</text>
</comment>
<keyword evidence="6 10" id="KW-1133">Transmembrane helix</keyword>
<dbReference type="GO" id="GO:0007608">
    <property type="term" value="P:sensory perception of smell"/>
    <property type="evidence" value="ECO:0007669"/>
    <property type="project" value="UniProtKB-KW"/>
</dbReference>
<keyword evidence="5 10" id="KW-0552">Olfaction</keyword>